<dbReference type="InterPro" id="IPR013830">
    <property type="entry name" value="SGNH_hydro"/>
</dbReference>
<dbReference type="SUPFAM" id="SSF52266">
    <property type="entry name" value="SGNH hydrolase"/>
    <property type="match status" value="1"/>
</dbReference>
<dbReference type="RefSeq" id="WP_283752370.1">
    <property type="nucleotide sequence ID" value="NZ_JAQOSP010000027.1"/>
</dbReference>
<dbReference type="InterPro" id="IPR036514">
    <property type="entry name" value="SGNH_hydro_sf"/>
</dbReference>
<dbReference type="GO" id="GO:0016787">
    <property type="term" value="F:hydrolase activity"/>
    <property type="evidence" value="ECO:0007669"/>
    <property type="project" value="UniProtKB-KW"/>
</dbReference>
<organism evidence="2 3">
    <name type="scientific">Roseofilum acuticapitatum BLCC-M154</name>
    <dbReference type="NCBI Taxonomy" id="3022444"/>
    <lineage>
        <taxon>Bacteria</taxon>
        <taxon>Bacillati</taxon>
        <taxon>Cyanobacteriota</taxon>
        <taxon>Cyanophyceae</taxon>
        <taxon>Desertifilales</taxon>
        <taxon>Desertifilaceae</taxon>
        <taxon>Roseofilum</taxon>
        <taxon>Roseofilum acuticapitatum</taxon>
    </lineage>
</organism>
<keyword evidence="2" id="KW-0378">Hydrolase</keyword>
<dbReference type="Gene3D" id="3.40.50.1110">
    <property type="entry name" value="SGNH hydrolase"/>
    <property type="match status" value="1"/>
</dbReference>
<gene>
    <name evidence="2" type="ORF">PMG71_04125</name>
</gene>
<feature type="domain" description="SGNH hydrolase-type esterase" evidence="1">
    <location>
        <begin position="85"/>
        <end position="300"/>
    </location>
</feature>
<evidence type="ECO:0000313" key="2">
    <source>
        <dbReference type="EMBL" id="MDJ1168608.1"/>
    </source>
</evidence>
<comment type="caution">
    <text evidence="2">The sequence shown here is derived from an EMBL/GenBank/DDBJ whole genome shotgun (WGS) entry which is preliminary data.</text>
</comment>
<dbReference type="Proteomes" id="UP001235303">
    <property type="component" value="Unassembled WGS sequence"/>
</dbReference>
<reference evidence="2 3" key="1">
    <citation type="submission" date="2023-01" db="EMBL/GenBank/DDBJ databases">
        <title>Novel diversity within Roseofilum (Cyanobacteria; Desertifilaceae) from marine benthic mats with descriptions of four novel species.</title>
        <authorList>
            <person name="Wang Y."/>
            <person name="Berthold D.E."/>
            <person name="Hu J."/>
            <person name="Lefler F.W."/>
            <person name="Laughinghouse H.D. IV."/>
        </authorList>
    </citation>
    <scope>NUCLEOTIDE SEQUENCE [LARGE SCALE GENOMIC DNA]</scope>
    <source>
        <strain evidence="2 3">BLCC-M154</strain>
    </source>
</reference>
<sequence length="319" mass="35714">MGQIKILLLIGAIALSLFTFFELALRGFFGLGKPLIYQADPEIGYLLAPSQTTRRFGNRITINRYSMRSAEITEKPEAGTQRILLLGDSIANGGWWTDQEQILSTAIGNQLREEGGKPVEVLNISANSWCPRNEIAYLRKYGTFGAELIILLINTDDLFGTAPTSIPVGRDRFYPSQYPPLGLVEAFTRFVLPYESPPEMAAVRAEKGDRVGFNLQAIQDIQSYSQDHQAQVLLAMTPLKREVGEPGPRDYELKARERLLALTKEFQIPYIDFLPIFNAHENPESLYRDHIHLSPLGNQLVSNTLCTQSDLKKSLLSGI</sequence>
<evidence type="ECO:0000259" key="1">
    <source>
        <dbReference type="Pfam" id="PF13472"/>
    </source>
</evidence>
<name>A0ABT7AR97_9CYAN</name>
<dbReference type="CDD" id="cd00229">
    <property type="entry name" value="SGNH_hydrolase"/>
    <property type="match status" value="1"/>
</dbReference>
<proteinExistence type="predicted"/>
<dbReference type="PROSITE" id="PS01098">
    <property type="entry name" value="LIPASE_GDSL_SER"/>
    <property type="match status" value="1"/>
</dbReference>
<dbReference type="EMBL" id="JAQOSP010000027">
    <property type="protein sequence ID" value="MDJ1168608.1"/>
    <property type="molecule type" value="Genomic_DNA"/>
</dbReference>
<dbReference type="Pfam" id="PF13472">
    <property type="entry name" value="Lipase_GDSL_2"/>
    <property type="match status" value="1"/>
</dbReference>
<keyword evidence="3" id="KW-1185">Reference proteome</keyword>
<accession>A0ABT7AR97</accession>
<dbReference type="InterPro" id="IPR008265">
    <property type="entry name" value="Lipase_GDSL_AS"/>
</dbReference>
<evidence type="ECO:0000313" key="3">
    <source>
        <dbReference type="Proteomes" id="UP001235303"/>
    </source>
</evidence>
<protein>
    <submittedName>
        <fullName evidence="2">SGNH/GDSL hydrolase family protein</fullName>
    </submittedName>
</protein>